<protein>
    <recommendedName>
        <fullName evidence="3">Cobalt-zinc-cadmium efflux system protein</fullName>
    </recommendedName>
</protein>
<dbReference type="Proteomes" id="UP000321927">
    <property type="component" value="Unassembled WGS sequence"/>
</dbReference>
<evidence type="ECO:0000313" key="2">
    <source>
        <dbReference type="Proteomes" id="UP000321927"/>
    </source>
</evidence>
<dbReference type="RefSeq" id="WP_143244178.1">
    <property type="nucleotide sequence ID" value="NZ_MSSV01000002.1"/>
</dbReference>
<keyword evidence="2" id="KW-1185">Reference proteome</keyword>
<evidence type="ECO:0000313" key="1">
    <source>
        <dbReference type="EMBL" id="TXD78846.1"/>
    </source>
</evidence>
<reference evidence="1 2" key="1">
    <citation type="submission" date="2019-08" db="EMBL/GenBank/DDBJ databases">
        <title>Genome of Algoriphagus ratkowskyi IC026.</title>
        <authorList>
            <person name="Bowman J.P."/>
        </authorList>
    </citation>
    <scope>NUCLEOTIDE SEQUENCE [LARGE SCALE GENOMIC DNA]</scope>
    <source>
        <strain evidence="1 2">IC026</strain>
    </source>
</reference>
<dbReference type="EMBL" id="VORV01000003">
    <property type="protein sequence ID" value="TXD78846.1"/>
    <property type="molecule type" value="Genomic_DNA"/>
</dbReference>
<gene>
    <name evidence="1" type="ORF">ESW18_04815</name>
</gene>
<name>A0ABY3HR93_9BACT</name>
<proteinExistence type="predicted"/>
<sequence>MAIAIFFLASITGVYGTFFICNTVLSSEEVGHSHDANHHVEVAEGTHSHNSDSSTDDCCDDLTLSFLNGAKVLANQLHVEFPSIGEIIILQPVTFKLVGFENFGSPSHVIDPPPKAVHRRILYQSFII</sequence>
<comment type="caution">
    <text evidence="1">The sequence shown here is derived from an EMBL/GenBank/DDBJ whole genome shotgun (WGS) entry which is preliminary data.</text>
</comment>
<evidence type="ECO:0008006" key="3">
    <source>
        <dbReference type="Google" id="ProtNLM"/>
    </source>
</evidence>
<accession>A0ABY3HR93</accession>
<organism evidence="1 2">
    <name type="scientific">Algoriphagus ratkowskyi</name>
    <dbReference type="NCBI Taxonomy" id="57028"/>
    <lineage>
        <taxon>Bacteria</taxon>
        <taxon>Pseudomonadati</taxon>
        <taxon>Bacteroidota</taxon>
        <taxon>Cytophagia</taxon>
        <taxon>Cytophagales</taxon>
        <taxon>Cyclobacteriaceae</taxon>
        <taxon>Algoriphagus</taxon>
    </lineage>
</organism>